<proteinExistence type="predicted"/>
<name>A0A0F9NG98_9ZZZZ</name>
<accession>A0A0F9NG98</accession>
<reference evidence="1" key="1">
    <citation type="journal article" date="2015" name="Nature">
        <title>Complex archaea that bridge the gap between prokaryotes and eukaryotes.</title>
        <authorList>
            <person name="Spang A."/>
            <person name="Saw J.H."/>
            <person name="Jorgensen S.L."/>
            <person name="Zaremba-Niedzwiedzka K."/>
            <person name="Martijn J."/>
            <person name="Lind A.E."/>
            <person name="van Eijk R."/>
            <person name="Schleper C."/>
            <person name="Guy L."/>
            <person name="Ettema T.J."/>
        </authorList>
    </citation>
    <scope>NUCLEOTIDE SEQUENCE</scope>
</reference>
<dbReference type="EMBL" id="LAZR01003413">
    <property type="protein sequence ID" value="KKN18570.1"/>
    <property type="molecule type" value="Genomic_DNA"/>
</dbReference>
<gene>
    <name evidence="1" type="ORF">LCGC14_0954350</name>
</gene>
<organism evidence="1">
    <name type="scientific">marine sediment metagenome</name>
    <dbReference type="NCBI Taxonomy" id="412755"/>
    <lineage>
        <taxon>unclassified sequences</taxon>
        <taxon>metagenomes</taxon>
        <taxon>ecological metagenomes</taxon>
    </lineage>
</organism>
<dbReference type="AlphaFoldDB" id="A0A0F9NG98"/>
<protein>
    <submittedName>
        <fullName evidence="1">Uncharacterized protein</fullName>
    </submittedName>
</protein>
<sequence length="211" mass="24008">MTLILSPDAAQRAAYATRYIERQMRNVHTRRARWFRQPGHQRREVMFELYDAMAPDDSFRQAYPRLWDNTNSEWVTDYTAATFPVLDVLSRFRGRGQGDLVSPDDWGSRGLALFRHGRLEVEYLQPHATWITCKVNDSAYTAGPITVDAVVVTQPVLTALLMAAVTEIHNIHQWDPVDDNATVQASWNDKIDPPDYPGWDGVQIDCAASTT</sequence>
<comment type="caution">
    <text evidence="1">The sequence shown here is derived from an EMBL/GenBank/DDBJ whole genome shotgun (WGS) entry which is preliminary data.</text>
</comment>
<evidence type="ECO:0000313" key="1">
    <source>
        <dbReference type="EMBL" id="KKN18570.1"/>
    </source>
</evidence>